<keyword evidence="1" id="KW-1133">Transmembrane helix</keyword>
<proteinExistence type="predicted"/>
<keyword evidence="1" id="KW-0472">Membrane</keyword>
<accession>C4KE72</accession>
<evidence type="ECO:0000313" key="3">
    <source>
        <dbReference type="Proteomes" id="UP000001479"/>
    </source>
</evidence>
<dbReference type="EMBL" id="CP001402">
    <property type="protein sequence ID" value="ACR43110.1"/>
    <property type="molecule type" value="Genomic_DNA"/>
</dbReference>
<dbReference type="RefSeq" id="WP_012736244.1">
    <property type="nucleotide sequence ID" value="NC_012726.1"/>
</dbReference>
<gene>
    <name evidence="2" type="ordered locus">M164_2517</name>
</gene>
<dbReference type="KEGG" id="sid:M164_2517"/>
<reference evidence="2 3" key="1">
    <citation type="journal article" date="2009" name="Proc. Natl. Acad. Sci. U.S.A.">
        <title>Biogeography of the Sulfolobus islandicus pan-genome.</title>
        <authorList>
            <person name="Reno M.L."/>
            <person name="Held N.L."/>
            <person name="Fields C.J."/>
            <person name="Burke P.V."/>
            <person name="Whitaker R.J."/>
        </authorList>
    </citation>
    <scope>NUCLEOTIDE SEQUENCE [LARGE SCALE GENOMIC DNA]</scope>
    <source>
        <strain evidence="3">M.16.4 / Kamchatka #3</strain>
    </source>
</reference>
<dbReference type="HOGENOM" id="CLU_198714_0_0_2"/>
<organism evidence="2 3">
    <name type="scientific">Saccharolobus islandicus (strain M.16.4 / Kamchatka #3)</name>
    <name type="common">Sulfolobus islandicus</name>
    <dbReference type="NCBI Taxonomy" id="426118"/>
    <lineage>
        <taxon>Archaea</taxon>
        <taxon>Thermoproteota</taxon>
        <taxon>Thermoprotei</taxon>
        <taxon>Sulfolobales</taxon>
        <taxon>Sulfolobaceae</taxon>
        <taxon>Saccharolobus</taxon>
    </lineage>
</organism>
<protein>
    <submittedName>
        <fullName evidence="2">Uncharacterized protein</fullName>
    </submittedName>
</protein>
<evidence type="ECO:0000256" key="1">
    <source>
        <dbReference type="SAM" id="Phobius"/>
    </source>
</evidence>
<dbReference type="GeneID" id="84056989"/>
<keyword evidence="1" id="KW-0812">Transmembrane</keyword>
<sequence>MVFFVNNTPTNISIIPGEPPRFAQPLPPPPWYVQYLPEFIIAAGIIVTALTFYFSPELRSIIKRTLFKLT</sequence>
<evidence type="ECO:0000313" key="2">
    <source>
        <dbReference type="EMBL" id="ACR43110.1"/>
    </source>
</evidence>
<feature type="transmembrane region" description="Helical" evidence="1">
    <location>
        <begin position="35"/>
        <end position="54"/>
    </location>
</feature>
<dbReference type="Proteomes" id="UP000001479">
    <property type="component" value="Chromosome"/>
</dbReference>
<dbReference type="AlphaFoldDB" id="C4KE72"/>
<name>C4KE72_SACI6</name>